<accession>A0A8S1GYR6</accession>
<dbReference type="Proteomes" id="UP000835052">
    <property type="component" value="Unassembled WGS sequence"/>
</dbReference>
<protein>
    <submittedName>
        <fullName evidence="2">Uncharacterized protein</fullName>
    </submittedName>
</protein>
<evidence type="ECO:0000313" key="3">
    <source>
        <dbReference type="Proteomes" id="UP000835052"/>
    </source>
</evidence>
<evidence type="ECO:0000256" key="1">
    <source>
        <dbReference type="SAM" id="MobiDB-lite"/>
    </source>
</evidence>
<evidence type="ECO:0000313" key="2">
    <source>
        <dbReference type="EMBL" id="CAD6188114.1"/>
    </source>
</evidence>
<feature type="region of interest" description="Disordered" evidence="1">
    <location>
        <begin position="89"/>
        <end position="132"/>
    </location>
</feature>
<organism evidence="2 3">
    <name type="scientific">Caenorhabditis auriculariae</name>
    <dbReference type="NCBI Taxonomy" id="2777116"/>
    <lineage>
        <taxon>Eukaryota</taxon>
        <taxon>Metazoa</taxon>
        <taxon>Ecdysozoa</taxon>
        <taxon>Nematoda</taxon>
        <taxon>Chromadorea</taxon>
        <taxon>Rhabditida</taxon>
        <taxon>Rhabditina</taxon>
        <taxon>Rhabditomorpha</taxon>
        <taxon>Rhabditoidea</taxon>
        <taxon>Rhabditidae</taxon>
        <taxon>Peloderinae</taxon>
        <taxon>Caenorhabditis</taxon>
    </lineage>
</organism>
<dbReference type="AlphaFoldDB" id="A0A8S1GYR6"/>
<gene>
    <name evidence="2" type="ORF">CAUJ_LOCUS4033</name>
</gene>
<keyword evidence="3" id="KW-1185">Reference proteome</keyword>
<proteinExistence type="predicted"/>
<name>A0A8S1GYR6_9PELO</name>
<dbReference type="EMBL" id="CAJGYM010000008">
    <property type="protein sequence ID" value="CAD6188114.1"/>
    <property type="molecule type" value="Genomic_DNA"/>
</dbReference>
<reference evidence="2" key="1">
    <citation type="submission" date="2020-10" db="EMBL/GenBank/DDBJ databases">
        <authorList>
            <person name="Kikuchi T."/>
        </authorList>
    </citation>
    <scope>NUCLEOTIDE SEQUENCE</scope>
    <source>
        <strain evidence="2">NKZ352</strain>
    </source>
</reference>
<comment type="caution">
    <text evidence="2">The sequence shown here is derived from an EMBL/GenBank/DDBJ whole genome shotgun (WGS) entry which is preliminary data.</text>
</comment>
<sequence>MAVSNISVLSHQPLRENTLSKKSEVELSLVPSLSRFSGRESATVELKLFQLLLMLLTALKSSPQIFPFTNEPSDTLPRLHNYFRTSGVSAGLEGLPSSDVAAEDVTRGDVPTSPNKHSGRASGPSHVHLKTC</sequence>